<sequence>MTAPAHTLDCRGKACPLPVIELGRHIGDVEVGQLIAVAATDPAARVDVPAWARMRGQGYVGEETADDGVPLYVVRRLS</sequence>
<dbReference type="InterPro" id="IPR036868">
    <property type="entry name" value="TusA-like_sf"/>
</dbReference>
<dbReference type="InterPro" id="IPR001455">
    <property type="entry name" value="TusA-like"/>
</dbReference>
<dbReference type="Pfam" id="PF01206">
    <property type="entry name" value="TusA"/>
    <property type="match status" value="1"/>
</dbReference>
<reference evidence="3 4" key="1">
    <citation type="submission" date="2024-07" db="EMBL/GenBank/DDBJ databases">
        <authorList>
            <person name="Lee S."/>
            <person name="Kang M."/>
        </authorList>
    </citation>
    <scope>NUCLEOTIDE SEQUENCE [LARGE SCALE GENOMIC DNA]</scope>
    <source>
        <strain evidence="3 4">DS6</strain>
    </source>
</reference>
<name>A0ABV3SWF7_9ACTN</name>
<dbReference type="Gene3D" id="3.30.110.40">
    <property type="entry name" value="TusA-like domain"/>
    <property type="match status" value="1"/>
</dbReference>
<keyword evidence="4" id="KW-1185">Reference proteome</keyword>
<dbReference type="Proteomes" id="UP001556631">
    <property type="component" value="Unassembled WGS sequence"/>
</dbReference>
<protein>
    <submittedName>
        <fullName evidence="3">Sulfurtransferase TusA family protein</fullName>
    </submittedName>
</protein>
<dbReference type="RefSeq" id="WP_367991040.1">
    <property type="nucleotide sequence ID" value="NZ_JBFPJR010000003.1"/>
</dbReference>
<accession>A0ABV3SWF7</accession>
<organism evidence="3 4">
    <name type="scientific">Nocardioides eburneus</name>
    <dbReference type="NCBI Taxonomy" id="3231482"/>
    <lineage>
        <taxon>Bacteria</taxon>
        <taxon>Bacillati</taxon>
        <taxon>Actinomycetota</taxon>
        <taxon>Actinomycetes</taxon>
        <taxon>Propionibacteriales</taxon>
        <taxon>Nocardioidaceae</taxon>
        <taxon>Nocardioides</taxon>
    </lineage>
</organism>
<evidence type="ECO:0000259" key="2">
    <source>
        <dbReference type="PROSITE" id="PS01148"/>
    </source>
</evidence>
<dbReference type="PROSITE" id="PS01148">
    <property type="entry name" value="UPF0033"/>
    <property type="match status" value="1"/>
</dbReference>
<gene>
    <name evidence="3" type="ORF">AB3X52_02015</name>
</gene>
<comment type="caution">
    <text evidence="3">The sequence shown here is derived from an EMBL/GenBank/DDBJ whole genome shotgun (WGS) entry which is preliminary data.</text>
</comment>
<feature type="domain" description="UPF0033" evidence="2">
    <location>
        <begin position="8"/>
        <end position="32"/>
    </location>
</feature>
<evidence type="ECO:0000313" key="4">
    <source>
        <dbReference type="Proteomes" id="UP001556631"/>
    </source>
</evidence>
<dbReference type="EMBL" id="JBFPJR010000003">
    <property type="protein sequence ID" value="MEX0426378.1"/>
    <property type="molecule type" value="Genomic_DNA"/>
</dbReference>
<dbReference type="PANTHER" id="PTHR33279:SF2">
    <property type="entry name" value="SULFUR CARRIER PROTEIN TUSA"/>
    <property type="match status" value="1"/>
</dbReference>
<dbReference type="SUPFAM" id="SSF64307">
    <property type="entry name" value="SirA-like"/>
    <property type="match status" value="1"/>
</dbReference>
<proteinExistence type="inferred from homology"/>
<comment type="similarity">
    <text evidence="1">Belongs to the sulfur carrier protein TusA family.</text>
</comment>
<evidence type="ECO:0000313" key="3">
    <source>
        <dbReference type="EMBL" id="MEX0426378.1"/>
    </source>
</evidence>
<dbReference type="PANTHER" id="PTHR33279">
    <property type="entry name" value="SULFUR CARRIER PROTEIN YEDF-RELATED"/>
    <property type="match status" value="1"/>
</dbReference>
<dbReference type="CDD" id="cd00291">
    <property type="entry name" value="SirA_YedF_YeeD"/>
    <property type="match status" value="1"/>
</dbReference>
<evidence type="ECO:0000256" key="1">
    <source>
        <dbReference type="ARBA" id="ARBA00008984"/>
    </source>
</evidence>